<gene>
    <name evidence="2" type="ORF">RMAR00112_LOCUS16400</name>
</gene>
<reference evidence="2" key="1">
    <citation type="submission" date="2021-01" db="EMBL/GenBank/DDBJ databases">
        <authorList>
            <person name="Corre E."/>
            <person name="Pelletier E."/>
            <person name="Niang G."/>
            <person name="Scheremetjew M."/>
            <person name="Finn R."/>
            <person name="Kale V."/>
            <person name="Holt S."/>
            <person name="Cochrane G."/>
            <person name="Meng A."/>
            <person name="Brown T."/>
            <person name="Cohen L."/>
        </authorList>
    </citation>
    <scope>NUCLEOTIDE SEQUENCE</scope>
    <source>
        <strain evidence="2">CCMP 769</strain>
    </source>
</reference>
<dbReference type="EMBL" id="HBHW01021239">
    <property type="protein sequence ID" value="CAE0048411.1"/>
    <property type="molecule type" value="Transcribed_RNA"/>
</dbReference>
<dbReference type="PANTHER" id="PTHR47938:SF35">
    <property type="entry name" value="PENTATRICOPEPTIDE REPEAT-CONTAINING PROTEIN 4, MITOCHONDRIAL-RELATED"/>
    <property type="match status" value="1"/>
</dbReference>
<protein>
    <recommendedName>
        <fullName evidence="3">Pentacotripeptide-repeat region of PRORP domain-containing protein</fullName>
    </recommendedName>
</protein>
<organism evidence="2">
    <name type="scientific">Rhodosorus marinus</name>
    <dbReference type="NCBI Taxonomy" id="101924"/>
    <lineage>
        <taxon>Eukaryota</taxon>
        <taxon>Rhodophyta</taxon>
        <taxon>Stylonematophyceae</taxon>
        <taxon>Stylonematales</taxon>
        <taxon>Stylonemataceae</taxon>
        <taxon>Rhodosorus</taxon>
    </lineage>
</organism>
<sequence length="885" mass="99433">MAWRIGFGRGLGSFSCLASARCSDSRKFDCRRYLDLSRTLGTVAESKAGLESSESEKVLDALSSFRDSLNDGRLSIALQDFRNAQEYVDVEDAVKLSDALCAAGSKEDALEVFKGIATAGRGNELQERFLLPYALAHARAGEPKEAWALVNQNPEEGRELLSVLVELGEAKALQCLANTRPEWFLEGFKELGKLGREDELKERFSVEYATALLRMGEVEEAWTLVSQLPEKRHDFLAFRAENGDTATLQMLGETCAKEVRSEVHLAVAVSYAVHGRRDATVEEIITWMKSKDSAAEEIRIYAGSFTLAGAKCGKLTKPARSFRFAASLFPQSDVQQGQRAGAIALAALVMLEGKTLFREALKESENATKAALLDELNGILFRRPTDSTVQNAWKISRGIFRMDIEDLHVHLESIRCGQFFDEYRHKTAWYLIQEAKVSMLIVPTLQTFKELLHICRNHSRRFNTASTTARMAMREMELLEIAPDEECYALVLETLGRRGDWVRAVDTLTAYIGKMQSPAMLTRCFEAAIHANAIAAKQAECLSLLRRMNDYGLKPTRNSYNSLLICLGKCRDKASLLRVLETMYNGGDRDMMPNSKTLTGLLSALCVARRRKLAVDIFHDCAERIAQLNSPVVYNFMIEASTMTKDVQWAEGIYKSMRDHKITPNANTYVALAGFYCSRREIAKASEYLANCLEQKMKIDGHGLTRIIECLAYGGLFKEAIALAEFSRASPFPVELFSLDLNDGRKLNLWVAFVRGCIKRLRFPEVAGGPRARERTETSYMSTQPEVALETLLAAEDGLHRLSTPPRRPPTWLSLRVMQAAHHCGFLEICARVRTNYFLSTREFKEKMRLAGPVPTTAMVRRQLREKEIPVQIPIRRKQKTNSNL</sequence>
<dbReference type="InterPro" id="IPR011990">
    <property type="entry name" value="TPR-like_helical_dom_sf"/>
</dbReference>
<evidence type="ECO:0008006" key="3">
    <source>
        <dbReference type="Google" id="ProtNLM"/>
    </source>
</evidence>
<evidence type="ECO:0000313" key="2">
    <source>
        <dbReference type="EMBL" id="CAE0048411.1"/>
    </source>
</evidence>
<name>A0A7S3EE73_9RHOD</name>
<dbReference type="Gene3D" id="1.25.40.10">
    <property type="entry name" value="Tetratricopeptide repeat domain"/>
    <property type="match status" value="2"/>
</dbReference>
<dbReference type="PROSITE" id="PS51375">
    <property type="entry name" value="PPR"/>
    <property type="match status" value="1"/>
</dbReference>
<proteinExistence type="predicted"/>
<feature type="repeat" description="PPR" evidence="1">
    <location>
        <begin position="630"/>
        <end position="664"/>
    </location>
</feature>
<dbReference type="Pfam" id="PF13812">
    <property type="entry name" value="PPR_3"/>
    <property type="match status" value="1"/>
</dbReference>
<dbReference type="PANTHER" id="PTHR47938">
    <property type="entry name" value="RESPIRATORY COMPLEX I CHAPERONE (CIA84), PUTATIVE (AFU_ORTHOLOGUE AFUA_2G06020)-RELATED"/>
    <property type="match status" value="1"/>
</dbReference>
<dbReference type="AlphaFoldDB" id="A0A7S3EE73"/>
<evidence type="ECO:0000256" key="1">
    <source>
        <dbReference type="PROSITE-ProRule" id="PRU00708"/>
    </source>
</evidence>
<accession>A0A7S3EE73</accession>
<dbReference type="InterPro" id="IPR002885">
    <property type="entry name" value="PPR_rpt"/>
</dbReference>
<dbReference type="GO" id="GO:0003729">
    <property type="term" value="F:mRNA binding"/>
    <property type="evidence" value="ECO:0007669"/>
    <property type="project" value="TreeGrafter"/>
</dbReference>